<protein>
    <submittedName>
        <fullName evidence="1">Uncharacterized protein</fullName>
    </submittedName>
</protein>
<dbReference type="Proteomes" id="UP000245125">
    <property type="component" value="Unassembled WGS sequence"/>
</dbReference>
<organism evidence="1 2">
    <name type="scientific">Candidatus Sulfobium mesophilum</name>
    <dbReference type="NCBI Taxonomy" id="2016548"/>
    <lineage>
        <taxon>Bacteria</taxon>
        <taxon>Pseudomonadati</taxon>
        <taxon>Nitrospirota</taxon>
        <taxon>Nitrospiria</taxon>
        <taxon>Nitrospirales</taxon>
        <taxon>Nitrospiraceae</taxon>
        <taxon>Candidatus Sulfobium</taxon>
    </lineage>
</organism>
<keyword evidence="2" id="KW-1185">Reference proteome</keyword>
<evidence type="ECO:0000313" key="2">
    <source>
        <dbReference type="Proteomes" id="UP000245125"/>
    </source>
</evidence>
<dbReference type="AlphaFoldDB" id="A0A2U3QGZ9"/>
<gene>
    <name evidence="1" type="ORF">NBG4_30024</name>
</gene>
<accession>A0A2U3QGZ9</accession>
<name>A0A2U3QGZ9_9BACT</name>
<proteinExistence type="predicted"/>
<dbReference type="EMBL" id="OUUY01000075">
    <property type="protein sequence ID" value="SPQ00630.1"/>
    <property type="molecule type" value="Genomic_DNA"/>
</dbReference>
<reference evidence="2" key="1">
    <citation type="submission" date="2018-03" db="EMBL/GenBank/DDBJ databases">
        <authorList>
            <person name="Zecchin S."/>
        </authorList>
    </citation>
    <scope>NUCLEOTIDE SEQUENCE [LARGE SCALE GENOMIC DNA]</scope>
</reference>
<evidence type="ECO:0000313" key="1">
    <source>
        <dbReference type="EMBL" id="SPQ00630.1"/>
    </source>
</evidence>
<sequence>MGLKDVWKDFVFESQKLVIVGN</sequence>